<keyword evidence="3" id="KW-1185">Reference proteome</keyword>
<dbReference type="PROSITE" id="PS51186">
    <property type="entry name" value="GNAT"/>
    <property type="match status" value="1"/>
</dbReference>
<dbReference type="GO" id="GO:0016747">
    <property type="term" value="F:acyltransferase activity, transferring groups other than amino-acyl groups"/>
    <property type="evidence" value="ECO:0007669"/>
    <property type="project" value="InterPro"/>
</dbReference>
<dbReference type="AlphaFoldDB" id="A0A8J7WLL0"/>
<dbReference type="RefSeq" id="WP_211467313.1">
    <property type="nucleotide sequence ID" value="NZ_JAGSXH010000028.1"/>
</dbReference>
<dbReference type="SUPFAM" id="SSF55729">
    <property type="entry name" value="Acyl-CoA N-acyltransferases (Nat)"/>
    <property type="match status" value="1"/>
</dbReference>
<gene>
    <name evidence="2" type="ORF">KGA66_10755</name>
</gene>
<dbReference type="InterPro" id="IPR016181">
    <property type="entry name" value="Acyl_CoA_acyltransferase"/>
</dbReference>
<name>A0A8J7WLL0_9ACTN</name>
<dbReference type="Gene3D" id="3.40.630.30">
    <property type="match status" value="1"/>
</dbReference>
<organism evidence="2 3">
    <name type="scientific">Actinocrinis puniceicyclus</name>
    <dbReference type="NCBI Taxonomy" id="977794"/>
    <lineage>
        <taxon>Bacteria</taxon>
        <taxon>Bacillati</taxon>
        <taxon>Actinomycetota</taxon>
        <taxon>Actinomycetes</taxon>
        <taxon>Catenulisporales</taxon>
        <taxon>Actinospicaceae</taxon>
        <taxon>Actinocrinis</taxon>
    </lineage>
</organism>
<comment type="caution">
    <text evidence="2">The sequence shown here is derived from an EMBL/GenBank/DDBJ whole genome shotgun (WGS) entry which is preliminary data.</text>
</comment>
<dbReference type="Proteomes" id="UP000677913">
    <property type="component" value="Unassembled WGS sequence"/>
</dbReference>
<reference evidence="2" key="1">
    <citation type="submission" date="2021-04" db="EMBL/GenBank/DDBJ databases">
        <title>Genome based classification of Actinospica acidithermotolerans sp. nov., an actinobacterium isolated from an Indonesian hot spring.</title>
        <authorList>
            <person name="Kusuma A.B."/>
            <person name="Putra K.E."/>
            <person name="Nafisah S."/>
            <person name="Loh J."/>
            <person name="Nouioui I."/>
            <person name="Goodfellow M."/>
        </authorList>
    </citation>
    <scope>NUCLEOTIDE SEQUENCE</scope>
    <source>
        <strain evidence="2">DSM 45618</strain>
    </source>
</reference>
<sequence>MTDFGELLAAYDANTRARIPDPAPSGVEYEWDGALLRTIGQHRGFVETPRDPGVRGAALDALIARQRDYFAARGQAVEWKTRGHDLPDDLIDRLTAAGFEPEERETVLIGEAAALAAEPAPPPPGVTLRQVTEYEDLRRIAAMHTEVWNEDRSYLADHLARSIATAAGGFLVFAAEAQTPTGPQVVCAAWLTLREGTGFAGFWGGSTLARWRRRGVYRALVARRAQVAAAHGVKYVQVDASENSRPILRRLGLHAVTTTTPYVWTPLPNAR</sequence>
<protein>
    <submittedName>
        <fullName evidence="2">GNAT family N-acetyltransferase</fullName>
    </submittedName>
</protein>
<proteinExistence type="predicted"/>
<evidence type="ECO:0000313" key="2">
    <source>
        <dbReference type="EMBL" id="MBS2963528.1"/>
    </source>
</evidence>
<dbReference type="EMBL" id="JAGSXH010000028">
    <property type="protein sequence ID" value="MBS2963528.1"/>
    <property type="molecule type" value="Genomic_DNA"/>
</dbReference>
<evidence type="ECO:0000259" key="1">
    <source>
        <dbReference type="PROSITE" id="PS51186"/>
    </source>
</evidence>
<dbReference type="InterPro" id="IPR000182">
    <property type="entry name" value="GNAT_dom"/>
</dbReference>
<evidence type="ECO:0000313" key="3">
    <source>
        <dbReference type="Proteomes" id="UP000677913"/>
    </source>
</evidence>
<accession>A0A8J7WLL0</accession>
<feature type="domain" description="N-acetyltransferase" evidence="1">
    <location>
        <begin position="126"/>
        <end position="271"/>
    </location>
</feature>